<organism evidence="6 7">
    <name type="scientific">Paenibacillus lignilyticus</name>
    <dbReference type="NCBI Taxonomy" id="1172615"/>
    <lineage>
        <taxon>Bacteria</taxon>
        <taxon>Bacillati</taxon>
        <taxon>Bacillota</taxon>
        <taxon>Bacilli</taxon>
        <taxon>Bacillales</taxon>
        <taxon>Paenibacillaceae</taxon>
        <taxon>Paenibacillus</taxon>
    </lineage>
</organism>
<dbReference type="SUPFAM" id="SSF55383">
    <property type="entry name" value="Copper amine oxidase, domain N"/>
    <property type="match status" value="1"/>
</dbReference>
<dbReference type="GO" id="GO:0016787">
    <property type="term" value="F:hydrolase activity"/>
    <property type="evidence" value="ECO:0007669"/>
    <property type="project" value="UniProtKB-KW"/>
</dbReference>
<dbReference type="RefSeq" id="WP_210660642.1">
    <property type="nucleotide sequence ID" value="NZ_JAGKSP010000007.1"/>
</dbReference>
<dbReference type="Pfam" id="PF07833">
    <property type="entry name" value="Cu_amine_oxidN1"/>
    <property type="match status" value="2"/>
</dbReference>
<evidence type="ECO:0000313" key="6">
    <source>
        <dbReference type="EMBL" id="MBP3964761.1"/>
    </source>
</evidence>
<reference evidence="6 7" key="1">
    <citation type="submission" date="2021-04" db="EMBL/GenBank/DDBJ databases">
        <title>Paenibacillus sp. DLE-14 whole genome sequence.</title>
        <authorList>
            <person name="Ham Y.J."/>
        </authorList>
    </citation>
    <scope>NUCLEOTIDE SEQUENCE [LARGE SCALE GENOMIC DNA]</scope>
    <source>
        <strain evidence="6 7">DLE-14</strain>
    </source>
</reference>
<proteinExistence type="inferred from homology"/>
<evidence type="ECO:0000256" key="4">
    <source>
        <dbReference type="RuleBase" id="RU361176"/>
    </source>
</evidence>
<dbReference type="InterPro" id="IPR036582">
    <property type="entry name" value="Mao_N_sf"/>
</dbReference>
<dbReference type="Pfam" id="PF01183">
    <property type="entry name" value="Glyco_hydro_25"/>
    <property type="match status" value="1"/>
</dbReference>
<name>A0ABS5CFW9_9BACL</name>
<dbReference type="PROSITE" id="PS51904">
    <property type="entry name" value="GLYCOSYL_HYDROL_F25_2"/>
    <property type="match status" value="1"/>
</dbReference>
<keyword evidence="7" id="KW-1185">Reference proteome</keyword>
<evidence type="ECO:0000256" key="1">
    <source>
        <dbReference type="ARBA" id="ARBA00010646"/>
    </source>
</evidence>
<feature type="domain" description="Copper amine oxidase-like N-terminal" evidence="5">
    <location>
        <begin position="231"/>
        <end position="262"/>
    </location>
</feature>
<gene>
    <name evidence="6" type="ORF">I8J30_18740</name>
</gene>
<dbReference type="CDD" id="cd00599">
    <property type="entry name" value="GH25_muramidase"/>
    <property type="match status" value="1"/>
</dbReference>
<keyword evidence="2 4" id="KW-0378">Hydrolase</keyword>
<dbReference type="EC" id="3.2.1.17" evidence="4"/>
<accession>A0ABS5CFW9</accession>
<evidence type="ECO:0000256" key="3">
    <source>
        <dbReference type="ARBA" id="ARBA00023295"/>
    </source>
</evidence>
<dbReference type="EMBL" id="JAGKSP010000007">
    <property type="protein sequence ID" value="MBP3964761.1"/>
    <property type="molecule type" value="Genomic_DNA"/>
</dbReference>
<dbReference type="InterPro" id="IPR018077">
    <property type="entry name" value="Glyco_hydro_fam25_subgr"/>
</dbReference>
<evidence type="ECO:0000256" key="2">
    <source>
        <dbReference type="ARBA" id="ARBA00022801"/>
    </source>
</evidence>
<keyword evidence="3 4" id="KW-0326">Glycosidase</keyword>
<comment type="caution">
    <text evidence="6">The sequence shown here is derived from an EMBL/GenBank/DDBJ whole genome shotgun (WGS) entry which is preliminary data.</text>
</comment>
<dbReference type="InterPro" id="IPR012854">
    <property type="entry name" value="Cu_amine_oxidase-like_N"/>
</dbReference>
<dbReference type="Gene3D" id="3.20.20.80">
    <property type="entry name" value="Glycosidases"/>
    <property type="match status" value="1"/>
</dbReference>
<comment type="similarity">
    <text evidence="1 4">Belongs to the glycosyl hydrolase 25 family.</text>
</comment>
<dbReference type="PANTHER" id="PTHR34135:SF2">
    <property type="entry name" value="LYSOZYME"/>
    <property type="match status" value="1"/>
</dbReference>
<dbReference type="InterPro" id="IPR008270">
    <property type="entry name" value="Glyco_hydro_25_AS"/>
</dbReference>
<comment type="catalytic activity">
    <reaction evidence="4">
        <text>Hydrolysis of (1-&gt;4)-beta-linkages between N-acetylmuramic acid and N-acetyl-D-glucosamine residues in a peptidoglycan and between N-acetyl-D-glucosamine residues in chitodextrins.</text>
        <dbReference type="EC" id="3.2.1.17"/>
    </reaction>
</comment>
<evidence type="ECO:0000313" key="7">
    <source>
        <dbReference type="Proteomes" id="UP000673394"/>
    </source>
</evidence>
<dbReference type="SMART" id="SM00641">
    <property type="entry name" value="Glyco_25"/>
    <property type="match status" value="1"/>
</dbReference>
<evidence type="ECO:0000259" key="5">
    <source>
        <dbReference type="Pfam" id="PF07833"/>
    </source>
</evidence>
<dbReference type="Proteomes" id="UP000673394">
    <property type="component" value="Unassembled WGS sequence"/>
</dbReference>
<feature type="domain" description="Copper amine oxidase-like N-terminal" evidence="5">
    <location>
        <begin position="264"/>
        <end position="304"/>
    </location>
</feature>
<dbReference type="InterPro" id="IPR002053">
    <property type="entry name" value="Glyco_hydro_25"/>
</dbReference>
<dbReference type="PROSITE" id="PS00953">
    <property type="entry name" value="GLYCOSYL_HYDROL_F25_1"/>
    <property type="match status" value="1"/>
</dbReference>
<protein>
    <recommendedName>
        <fullName evidence="4">Lysozyme</fullName>
        <ecNumber evidence="4">3.2.1.17</ecNumber>
    </recommendedName>
</protein>
<dbReference type="InterPro" id="IPR017853">
    <property type="entry name" value="GH"/>
</dbReference>
<dbReference type="PANTHER" id="PTHR34135">
    <property type="entry name" value="LYSOZYME"/>
    <property type="match status" value="1"/>
</dbReference>
<dbReference type="SUPFAM" id="SSF51445">
    <property type="entry name" value="(Trans)glycosidases"/>
    <property type="match status" value="1"/>
</dbReference>
<sequence length="306" mass="33785">MQAKSPSNVKAIDVSHHQGVIDWKKVKAAGVLAAFMKASEGTSFKDDKFATNANAAAAAGIKTGFYHYAHPESNDAKSEAAHFANTIKGFKSDFPHVLDVEGDAEQLSTSKLTQWCVDWLTEVQRLTGHPTMLYTGASFAKTELAQPLGQWPLWVAHYNVDKPMDNPTWNEWAVFQYSDDGRVDGIGGDVDMDAMEQAFYNLYANPGQPQPQSPEDTIKIVVNDKLAAYGRIVDGSTYVPLRQLGESLGVPVYWDSATSTPYVNGKPVKNYKLFDDRTYIGIRASAELLGAKVSWDSVNQKVYIYM</sequence>